<gene>
    <name evidence="4" type="ORF">N7492_001653</name>
</gene>
<keyword evidence="2" id="KW-0862">Zinc</keyword>
<comment type="function">
    <text evidence="2">Catalyzes the aldol condensation of dihydroxyacetone phosphate (DHAP or glycerone-phosphate) with glyceraldehyde 3-phosphate (G3P) to form fructose 1,6-bisphosphate (FBP) in gluconeogenesis and the reverse reaction in glycolysis.</text>
</comment>
<keyword evidence="1" id="KW-0813">Transport</keyword>
<dbReference type="Pfam" id="PF01116">
    <property type="entry name" value="F_bP_aldolase"/>
    <property type="match status" value="1"/>
</dbReference>
<dbReference type="GO" id="GO:0006096">
    <property type="term" value="P:glycolytic process"/>
    <property type="evidence" value="ECO:0007669"/>
    <property type="project" value="UniProtKB-KW"/>
</dbReference>
<dbReference type="EC" id="4.1.2.13" evidence="2"/>
<keyword evidence="2" id="KW-0456">Lyase</keyword>
<evidence type="ECO:0000313" key="4">
    <source>
        <dbReference type="EMBL" id="KAJ5184037.1"/>
    </source>
</evidence>
<evidence type="ECO:0000256" key="3">
    <source>
        <dbReference type="SAM" id="Phobius"/>
    </source>
</evidence>
<sequence>MTFDRSVYPTNNQTWRILTHASENNYALGAYNCYNDDGVIAVIWAADRKGSAAIIQLFPWTMHFQGAEFVRYVVNAAHSASVHIVVHMDYLGVLQHLNGSKAAGWVAIVSIYIHAIGYAISRATVPWIINSEVFSMSVRSTCMAVCITWQYLVNFALTRAVPNMLISMHSYGPFTLFACATVLGLIYSTSSFPRRRG</sequence>
<dbReference type="SUPFAM" id="SSF103473">
    <property type="entry name" value="MFS general substrate transporter"/>
    <property type="match status" value="1"/>
</dbReference>
<dbReference type="OrthoDB" id="2558351at2759"/>
<comment type="pathway">
    <text evidence="2">Carbohydrate degradation; glycolysis; D-glyceraldehyde 3-phosphate and glycerone phosphate from D-glucose: step 4/4.</text>
</comment>
<keyword evidence="5" id="KW-1185">Reference proteome</keyword>
<keyword evidence="2" id="KW-0324">Glycolysis</keyword>
<evidence type="ECO:0000256" key="2">
    <source>
        <dbReference type="RuleBase" id="RU366023"/>
    </source>
</evidence>
<comment type="cofactor">
    <cofactor evidence="2">
        <name>Zn(2+)</name>
        <dbReference type="ChEBI" id="CHEBI:29105"/>
    </cofactor>
    <text evidence="2">Binds 2 Zn(2+) ions per subunit. One is catalytic and the other provides a structural contribution.</text>
</comment>
<dbReference type="InterPro" id="IPR050814">
    <property type="entry name" value="Myo-inositol_Transporter"/>
</dbReference>
<dbReference type="PANTHER" id="PTHR48020:SF12">
    <property type="entry name" value="PROTON MYO-INOSITOL COTRANSPORTER"/>
    <property type="match status" value="1"/>
</dbReference>
<reference evidence="4" key="2">
    <citation type="journal article" date="2023" name="IMA Fungus">
        <title>Comparative genomic study of the Penicillium genus elucidates a diverse pangenome and 15 lateral gene transfer events.</title>
        <authorList>
            <person name="Petersen C."/>
            <person name="Sorensen T."/>
            <person name="Nielsen M.R."/>
            <person name="Sondergaard T.E."/>
            <person name="Sorensen J.L."/>
            <person name="Fitzpatrick D.A."/>
            <person name="Frisvad J.C."/>
            <person name="Nielsen K.L."/>
        </authorList>
    </citation>
    <scope>NUCLEOTIDE SEQUENCE</scope>
    <source>
        <strain evidence="4">IBT 21917</strain>
    </source>
</reference>
<comment type="catalytic activity">
    <reaction evidence="2">
        <text>beta-D-fructose 1,6-bisphosphate = D-glyceraldehyde 3-phosphate + dihydroxyacetone phosphate</text>
        <dbReference type="Rhea" id="RHEA:14729"/>
        <dbReference type="ChEBI" id="CHEBI:32966"/>
        <dbReference type="ChEBI" id="CHEBI:57642"/>
        <dbReference type="ChEBI" id="CHEBI:59776"/>
        <dbReference type="EC" id="4.1.2.13"/>
    </reaction>
</comment>
<dbReference type="SUPFAM" id="SSF51569">
    <property type="entry name" value="Aldolase"/>
    <property type="match status" value="1"/>
</dbReference>
<dbReference type="InterPro" id="IPR000771">
    <property type="entry name" value="FBA_II"/>
</dbReference>
<keyword evidence="3" id="KW-1133">Transmembrane helix</keyword>
<keyword evidence="2" id="KW-0479">Metal-binding</keyword>
<comment type="similarity">
    <text evidence="2">Belongs to the class II fructose-bisphosphate aldolase family.</text>
</comment>
<dbReference type="GO" id="GO:0022857">
    <property type="term" value="F:transmembrane transporter activity"/>
    <property type="evidence" value="ECO:0007669"/>
    <property type="project" value="InterPro"/>
</dbReference>
<organism evidence="4 5">
    <name type="scientific">Penicillium capsulatum</name>
    <dbReference type="NCBI Taxonomy" id="69766"/>
    <lineage>
        <taxon>Eukaryota</taxon>
        <taxon>Fungi</taxon>
        <taxon>Dikarya</taxon>
        <taxon>Ascomycota</taxon>
        <taxon>Pezizomycotina</taxon>
        <taxon>Eurotiomycetes</taxon>
        <taxon>Eurotiomycetidae</taxon>
        <taxon>Eurotiales</taxon>
        <taxon>Aspergillaceae</taxon>
        <taxon>Penicillium</taxon>
    </lineage>
</organism>
<comment type="caution">
    <text evidence="4">The sequence shown here is derived from an EMBL/GenBank/DDBJ whole genome shotgun (WGS) entry which is preliminary data.</text>
</comment>
<reference evidence="4" key="1">
    <citation type="submission" date="2022-11" db="EMBL/GenBank/DDBJ databases">
        <authorList>
            <person name="Petersen C."/>
        </authorList>
    </citation>
    <scope>NUCLEOTIDE SEQUENCE</scope>
    <source>
        <strain evidence="4">IBT 21917</strain>
    </source>
</reference>
<name>A0A9W9IU20_9EURO</name>
<feature type="transmembrane region" description="Helical" evidence="3">
    <location>
        <begin position="164"/>
        <end position="187"/>
    </location>
</feature>
<feature type="transmembrane region" description="Helical" evidence="3">
    <location>
        <begin position="102"/>
        <end position="121"/>
    </location>
</feature>
<dbReference type="AlphaFoldDB" id="A0A9W9IU20"/>
<dbReference type="PANTHER" id="PTHR48020">
    <property type="entry name" value="PROTON MYO-INOSITOL COTRANSPORTER"/>
    <property type="match status" value="1"/>
</dbReference>
<dbReference type="GO" id="GO:0008270">
    <property type="term" value="F:zinc ion binding"/>
    <property type="evidence" value="ECO:0007669"/>
    <property type="project" value="UniProtKB-UniRule"/>
</dbReference>
<proteinExistence type="inferred from homology"/>
<accession>A0A9W9IU20</accession>
<dbReference type="GO" id="GO:0004332">
    <property type="term" value="F:fructose-bisphosphate aldolase activity"/>
    <property type="evidence" value="ECO:0007669"/>
    <property type="project" value="UniProtKB-EC"/>
</dbReference>
<dbReference type="GO" id="GO:0016020">
    <property type="term" value="C:membrane"/>
    <property type="evidence" value="ECO:0007669"/>
    <property type="project" value="UniProtKB-SubCell"/>
</dbReference>
<dbReference type="InterPro" id="IPR036259">
    <property type="entry name" value="MFS_trans_sf"/>
</dbReference>
<dbReference type="EMBL" id="JAPQKO010000001">
    <property type="protein sequence ID" value="KAJ5184037.1"/>
    <property type="molecule type" value="Genomic_DNA"/>
</dbReference>
<protein>
    <recommendedName>
        <fullName evidence="2">Fructose-bisphosphate aldolase</fullName>
        <shortName evidence="2">FBP aldolase</shortName>
        <ecNumber evidence="2">4.1.2.13</ecNumber>
    </recommendedName>
</protein>
<keyword evidence="3" id="KW-0472">Membrane</keyword>
<dbReference type="Proteomes" id="UP001146351">
    <property type="component" value="Unassembled WGS sequence"/>
</dbReference>
<keyword evidence="3" id="KW-0812">Transmembrane</keyword>
<feature type="transmembrane region" description="Helical" evidence="3">
    <location>
        <begin position="133"/>
        <end position="152"/>
    </location>
</feature>
<evidence type="ECO:0000313" key="5">
    <source>
        <dbReference type="Proteomes" id="UP001146351"/>
    </source>
</evidence>
<evidence type="ECO:0000256" key="1">
    <source>
        <dbReference type="ARBA" id="ARBA00022448"/>
    </source>
</evidence>
<dbReference type="Gene3D" id="1.20.1250.20">
    <property type="entry name" value="MFS general substrate transporter like domains"/>
    <property type="match status" value="1"/>
</dbReference>